<feature type="signal peptide" evidence="1">
    <location>
        <begin position="1"/>
        <end position="18"/>
    </location>
</feature>
<proteinExistence type="predicted"/>
<name>A0ABP1PIQ8_9HEXA</name>
<dbReference type="SUPFAM" id="SSF56436">
    <property type="entry name" value="C-type lectin-like"/>
    <property type="match status" value="1"/>
</dbReference>
<keyword evidence="4" id="KW-1185">Reference proteome</keyword>
<comment type="caution">
    <text evidence="3">The sequence shown here is derived from an EMBL/GenBank/DDBJ whole genome shotgun (WGS) entry which is preliminary data.</text>
</comment>
<organism evidence="3 4">
    <name type="scientific">Orchesella dallaii</name>
    <dbReference type="NCBI Taxonomy" id="48710"/>
    <lineage>
        <taxon>Eukaryota</taxon>
        <taxon>Metazoa</taxon>
        <taxon>Ecdysozoa</taxon>
        <taxon>Arthropoda</taxon>
        <taxon>Hexapoda</taxon>
        <taxon>Collembola</taxon>
        <taxon>Entomobryomorpha</taxon>
        <taxon>Entomobryoidea</taxon>
        <taxon>Orchesellidae</taxon>
        <taxon>Orchesellinae</taxon>
        <taxon>Orchesella</taxon>
    </lineage>
</organism>
<keyword evidence="1" id="KW-0732">Signal</keyword>
<accession>A0ABP1PIQ8</accession>
<sequence length="228" mass="26424">MKILLVSLVLGASLAVSARPHDNANNVLGTVDNRTFVTTYANTLVTWNEAKAYCETRGWSMAKITSNAQADLLKSVYNPVNFNGWYWIGAQFDETTKQFMWTKTGEKVESFMPLHILTWSDEDDDKDCLCYSSINHKKGYNFRCHCQQEHFILCESFQPQPLESSHKIPNREELDFWRHDGDSNHILDNFEDPSFETEIENELPYEKRISYENQSSSEESNFLKLTLV</sequence>
<dbReference type="EMBL" id="CAXLJM020000002">
    <property type="protein sequence ID" value="CAL8068783.1"/>
    <property type="molecule type" value="Genomic_DNA"/>
</dbReference>
<evidence type="ECO:0000256" key="1">
    <source>
        <dbReference type="SAM" id="SignalP"/>
    </source>
</evidence>
<dbReference type="PROSITE" id="PS50041">
    <property type="entry name" value="C_TYPE_LECTIN_2"/>
    <property type="match status" value="1"/>
</dbReference>
<dbReference type="CDD" id="cd00037">
    <property type="entry name" value="CLECT"/>
    <property type="match status" value="1"/>
</dbReference>
<dbReference type="Proteomes" id="UP001642540">
    <property type="component" value="Unassembled WGS sequence"/>
</dbReference>
<gene>
    <name evidence="3" type="ORF">ODALV1_LOCUS459</name>
</gene>
<reference evidence="3 4" key="1">
    <citation type="submission" date="2024-08" db="EMBL/GenBank/DDBJ databases">
        <authorList>
            <person name="Cucini C."/>
            <person name="Frati F."/>
        </authorList>
    </citation>
    <scope>NUCLEOTIDE SEQUENCE [LARGE SCALE GENOMIC DNA]</scope>
</reference>
<evidence type="ECO:0000313" key="4">
    <source>
        <dbReference type="Proteomes" id="UP001642540"/>
    </source>
</evidence>
<protein>
    <recommendedName>
        <fullName evidence="2">C-type lectin domain-containing protein</fullName>
    </recommendedName>
</protein>
<evidence type="ECO:0000259" key="2">
    <source>
        <dbReference type="PROSITE" id="PS50041"/>
    </source>
</evidence>
<dbReference type="InterPro" id="IPR016187">
    <property type="entry name" value="CTDL_fold"/>
</dbReference>
<dbReference type="Pfam" id="PF00059">
    <property type="entry name" value="Lectin_C"/>
    <property type="match status" value="1"/>
</dbReference>
<dbReference type="InterPro" id="IPR016186">
    <property type="entry name" value="C-type_lectin-like/link_sf"/>
</dbReference>
<dbReference type="InterPro" id="IPR001304">
    <property type="entry name" value="C-type_lectin-like"/>
</dbReference>
<feature type="chain" id="PRO_5045123681" description="C-type lectin domain-containing protein" evidence="1">
    <location>
        <begin position="19"/>
        <end position="228"/>
    </location>
</feature>
<feature type="domain" description="C-type lectin" evidence="2">
    <location>
        <begin position="46"/>
        <end position="155"/>
    </location>
</feature>
<evidence type="ECO:0000313" key="3">
    <source>
        <dbReference type="EMBL" id="CAL8068783.1"/>
    </source>
</evidence>
<dbReference type="Gene3D" id="3.10.100.10">
    <property type="entry name" value="Mannose-Binding Protein A, subunit A"/>
    <property type="match status" value="1"/>
</dbReference>